<evidence type="ECO:0000313" key="1">
    <source>
        <dbReference type="EMBL" id="CAI8745584.1"/>
    </source>
</evidence>
<dbReference type="Proteomes" id="UP001162030">
    <property type="component" value="Chromosome"/>
</dbReference>
<name>A0ABM9HX47_9GAMM</name>
<proteinExistence type="predicted"/>
<gene>
    <name evidence="1" type="ORF">MSZNOR_0550</name>
</gene>
<keyword evidence="2" id="KW-1185">Reference proteome</keyword>
<sequence length="127" mass="13932">MNAMTISKSALARLRFTCSALFRNALRISSSTLKPTAFRSSFGLKRMKRLNSMPEAGFSSESAITDVDLIRINLDAVSAYSAFVSELRASAGSSNSEPSPAKACLSKSAYRAEMYFHESENHCYVSR</sequence>
<evidence type="ECO:0000313" key="2">
    <source>
        <dbReference type="Proteomes" id="UP001162030"/>
    </source>
</evidence>
<protein>
    <submittedName>
        <fullName evidence="1">Uncharacterized protein</fullName>
    </submittedName>
</protein>
<reference evidence="1 2" key="1">
    <citation type="submission" date="2023-03" db="EMBL/GenBank/DDBJ databases">
        <authorList>
            <person name="Pearce D."/>
        </authorList>
    </citation>
    <scope>NUCLEOTIDE SEQUENCE [LARGE SCALE GENOMIC DNA]</scope>
    <source>
        <strain evidence="1">Msz</strain>
    </source>
</reference>
<dbReference type="EMBL" id="OX458333">
    <property type="protein sequence ID" value="CAI8745584.1"/>
    <property type="molecule type" value="Genomic_DNA"/>
</dbReference>
<accession>A0ABM9HX47</accession>
<organism evidence="1 2">
    <name type="scientific">Methylocaldum szegediense</name>
    <dbReference type="NCBI Taxonomy" id="73780"/>
    <lineage>
        <taxon>Bacteria</taxon>
        <taxon>Pseudomonadati</taxon>
        <taxon>Pseudomonadota</taxon>
        <taxon>Gammaproteobacteria</taxon>
        <taxon>Methylococcales</taxon>
        <taxon>Methylococcaceae</taxon>
        <taxon>Methylocaldum</taxon>
    </lineage>
</organism>